<evidence type="ECO:0000313" key="2">
    <source>
        <dbReference type="Proteomes" id="UP000237000"/>
    </source>
</evidence>
<comment type="caution">
    <text evidence="1">The sequence shown here is derived from an EMBL/GenBank/DDBJ whole genome shotgun (WGS) entry which is preliminary data.</text>
</comment>
<organism evidence="1 2">
    <name type="scientific">Trema orientale</name>
    <name type="common">Charcoal tree</name>
    <name type="synonym">Celtis orientalis</name>
    <dbReference type="NCBI Taxonomy" id="63057"/>
    <lineage>
        <taxon>Eukaryota</taxon>
        <taxon>Viridiplantae</taxon>
        <taxon>Streptophyta</taxon>
        <taxon>Embryophyta</taxon>
        <taxon>Tracheophyta</taxon>
        <taxon>Spermatophyta</taxon>
        <taxon>Magnoliopsida</taxon>
        <taxon>eudicotyledons</taxon>
        <taxon>Gunneridae</taxon>
        <taxon>Pentapetalae</taxon>
        <taxon>rosids</taxon>
        <taxon>fabids</taxon>
        <taxon>Rosales</taxon>
        <taxon>Cannabaceae</taxon>
        <taxon>Trema</taxon>
    </lineage>
</organism>
<protein>
    <submittedName>
        <fullName evidence="1">Uncharacterized protein</fullName>
    </submittedName>
</protein>
<dbReference type="AlphaFoldDB" id="A0A2P5CW08"/>
<sequence>MAAVYSRNDCMLWECLQWIETPPAQAHTTLFSAKFFGQSLNLGILLLFDSRIPLFLLPETALGVRVKAWLAPLSLPRGFWNLPWRRRRIRPQQWRYPIGSLVSESAFSRCTGRLGRQRFRLSSSGDSC</sequence>
<dbReference type="EMBL" id="JXTC01000322">
    <property type="protein sequence ID" value="PON65243.1"/>
    <property type="molecule type" value="Genomic_DNA"/>
</dbReference>
<evidence type="ECO:0000313" key="1">
    <source>
        <dbReference type="EMBL" id="PON65243.1"/>
    </source>
</evidence>
<name>A0A2P5CW08_TREOI</name>
<proteinExistence type="predicted"/>
<reference evidence="2" key="1">
    <citation type="submission" date="2016-06" db="EMBL/GenBank/DDBJ databases">
        <title>Parallel loss of symbiosis genes in relatives of nitrogen-fixing non-legume Parasponia.</title>
        <authorList>
            <person name="Van Velzen R."/>
            <person name="Holmer R."/>
            <person name="Bu F."/>
            <person name="Rutten L."/>
            <person name="Van Zeijl A."/>
            <person name="Liu W."/>
            <person name="Santuari L."/>
            <person name="Cao Q."/>
            <person name="Sharma T."/>
            <person name="Shen D."/>
            <person name="Roswanjaya Y."/>
            <person name="Wardhani T."/>
            <person name="Kalhor M.S."/>
            <person name="Jansen J."/>
            <person name="Van den Hoogen J."/>
            <person name="Gungor B."/>
            <person name="Hartog M."/>
            <person name="Hontelez J."/>
            <person name="Verver J."/>
            <person name="Yang W.-C."/>
            <person name="Schijlen E."/>
            <person name="Repin R."/>
            <person name="Schilthuizen M."/>
            <person name="Schranz E."/>
            <person name="Heidstra R."/>
            <person name="Miyata K."/>
            <person name="Fedorova E."/>
            <person name="Kohlen W."/>
            <person name="Bisseling T."/>
            <person name="Smit S."/>
            <person name="Geurts R."/>
        </authorList>
    </citation>
    <scope>NUCLEOTIDE SEQUENCE [LARGE SCALE GENOMIC DNA]</scope>
    <source>
        <strain evidence="2">cv. RG33-2</strain>
    </source>
</reference>
<gene>
    <name evidence="1" type="ORF">TorRG33x02_271390</name>
</gene>
<accession>A0A2P5CW08</accession>
<dbReference type="Proteomes" id="UP000237000">
    <property type="component" value="Unassembled WGS sequence"/>
</dbReference>
<dbReference type="InParanoid" id="A0A2P5CW08"/>
<keyword evidence="2" id="KW-1185">Reference proteome</keyword>